<dbReference type="InterPro" id="IPR036397">
    <property type="entry name" value="RNaseH_sf"/>
</dbReference>
<dbReference type="Gene3D" id="3.30.420.10">
    <property type="entry name" value="Ribonuclease H-like superfamily/Ribonuclease H"/>
    <property type="match status" value="1"/>
</dbReference>
<dbReference type="EMBL" id="AVOT02056033">
    <property type="protein sequence ID" value="MBW0550465.1"/>
    <property type="molecule type" value="Genomic_DNA"/>
</dbReference>
<proteinExistence type="predicted"/>
<evidence type="ECO:0000313" key="2">
    <source>
        <dbReference type="Proteomes" id="UP000765509"/>
    </source>
</evidence>
<dbReference type="OrthoDB" id="2273864at2759"/>
<gene>
    <name evidence="1" type="ORF">O181_090180</name>
</gene>
<dbReference type="AlphaFoldDB" id="A0A9Q3IVB0"/>
<evidence type="ECO:0000313" key="1">
    <source>
        <dbReference type="EMBL" id="MBW0550465.1"/>
    </source>
</evidence>
<dbReference type="Proteomes" id="UP000765509">
    <property type="component" value="Unassembled WGS sequence"/>
</dbReference>
<sequence length="145" mass="16523">MGNSLYVWGSSSTPRRRESFNACLLLFDRYSKTPVWLACHEDDTAMKTAIIIWNISISNKGCFQNVIRDRDPELTSGIQTNLHSLFGTKLSLKTAHNPQTDGIAAITIQTPEDNVRRFCPYGLYFKYSLCFTHDWCTLIPALELK</sequence>
<name>A0A9Q3IVB0_9BASI</name>
<reference evidence="1" key="1">
    <citation type="submission" date="2021-03" db="EMBL/GenBank/DDBJ databases">
        <title>Draft genome sequence of rust myrtle Austropuccinia psidii MF-1, a brazilian biotype.</title>
        <authorList>
            <person name="Quecine M.C."/>
            <person name="Pachon D.M.R."/>
            <person name="Bonatelli M.L."/>
            <person name="Correr F.H."/>
            <person name="Franceschini L.M."/>
            <person name="Leite T.F."/>
            <person name="Margarido G.R.A."/>
            <person name="Almeida C.A."/>
            <person name="Ferrarezi J.A."/>
            <person name="Labate C.A."/>
        </authorList>
    </citation>
    <scope>NUCLEOTIDE SEQUENCE</scope>
    <source>
        <strain evidence="1">MF-1</strain>
    </source>
</reference>
<keyword evidence="2" id="KW-1185">Reference proteome</keyword>
<dbReference type="GO" id="GO:0003676">
    <property type="term" value="F:nucleic acid binding"/>
    <property type="evidence" value="ECO:0007669"/>
    <property type="project" value="InterPro"/>
</dbReference>
<comment type="caution">
    <text evidence="1">The sequence shown here is derived from an EMBL/GenBank/DDBJ whole genome shotgun (WGS) entry which is preliminary data.</text>
</comment>
<protein>
    <submittedName>
        <fullName evidence="1">Uncharacterized protein</fullName>
    </submittedName>
</protein>
<accession>A0A9Q3IVB0</accession>
<dbReference type="InterPro" id="IPR012337">
    <property type="entry name" value="RNaseH-like_sf"/>
</dbReference>
<organism evidence="1 2">
    <name type="scientific">Austropuccinia psidii MF-1</name>
    <dbReference type="NCBI Taxonomy" id="1389203"/>
    <lineage>
        <taxon>Eukaryota</taxon>
        <taxon>Fungi</taxon>
        <taxon>Dikarya</taxon>
        <taxon>Basidiomycota</taxon>
        <taxon>Pucciniomycotina</taxon>
        <taxon>Pucciniomycetes</taxon>
        <taxon>Pucciniales</taxon>
        <taxon>Sphaerophragmiaceae</taxon>
        <taxon>Austropuccinia</taxon>
    </lineage>
</organism>
<dbReference type="SUPFAM" id="SSF53098">
    <property type="entry name" value="Ribonuclease H-like"/>
    <property type="match status" value="1"/>
</dbReference>